<evidence type="ECO:0000256" key="1">
    <source>
        <dbReference type="SAM" id="Coils"/>
    </source>
</evidence>
<evidence type="ECO:0000313" key="4">
    <source>
        <dbReference type="Proteomes" id="UP000018208"/>
    </source>
</evidence>
<sequence>MDNLEDKFIQQKNFRHQQLINQNEQLHSNETHEQISHRPITYYTLLDAFGTACLNVNKFPSKETAEKLKQVINSISKNIEQIPEKELSKDLLLKVEKSIDMIVQGADPEGPLQFFVKMVDEKNRGLVLIAIKQALKGSSKQLEFIQQQLSSDISYKKTAEITDDIIKIITKMKFHVHPGIFEVFSQVKVKNLKNLIPSSKHSFKQTREKLSKKMKKIKENLTDLEAHLVVYNQESRENETDAYQKCFCNSILELCLTVLKNKHSNLLLPSLKILQLYKPVLANILIQDLANLLKNYIRNYIQSFDQNCLEMIVKLTDLTEVQIFDVRARPVFSLRRDIEALKTDTNGVSLGAVDEFYFRACEFVCTTEGIENRICLVFMCLNIFKINTDDRAKLMKKILEKQEENEISFARFCKELISNIPGFRILDEWVKNQYIKLNINQDFESVFD</sequence>
<dbReference type="AlphaFoldDB" id="V6LRL8"/>
<keyword evidence="4" id="KW-1185">Reference proteome</keyword>
<reference evidence="2 3" key="1">
    <citation type="journal article" date="2014" name="PLoS Genet.">
        <title>The Genome of Spironucleus salmonicida Highlights a Fish Pathogen Adapted to Fluctuating Environments.</title>
        <authorList>
            <person name="Xu F."/>
            <person name="Jerlstrom-Hultqvist J."/>
            <person name="Einarsson E."/>
            <person name="Astvaldsson A."/>
            <person name="Svard S.G."/>
            <person name="Andersson J.O."/>
        </authorList>
    </citation>
    <scope>NUCLEOTIDE SEQUENCE</scope>
    <source>
        <strain evidence="3">ATCC 50377</strain>
    </source>
</reference>
<feature type="coiled-coil region" evidence="1">
    <location>
        <begin position="200"/>
        <end position="234"/>
    </location>
</feature>
<dbReference type="Proteomes" id="UP000018208">
    <property type="component" value="Unassembled WGS sequence"/>
</dbReference>
<gene>
    <name evidence="2" type="ORF">SS50377_12715</name>
    <name evidence="3" type="ORF">SS50377_23334</name>
</gene>
<evidence type="ECO:0000313" key="3">
    <source>
        <dbReference type="EMBL" id="KAH0575694.1"/>
    </source>
</evidence>
<dbReference type="EMBL" id="AUWU02000003">
    <property type="protein sequence ID" value="KAH0575694.1"/>
    <property type="molecule type" value="Genomic_DNA"/>
</dbReference>
<dbReference type="VEuPathDB" id="GiardiaDB:SS50377_23334"/>
<dbReference type="EMBL" id="KI546046">
    <property type="protein sequence ID" value="EST47205.1"/>
    <property type="molecule type" value="Genomic_DNA"/>
</dbReference>
<protein>
    <submittedName>
        <fullName evidence="2">Uncharacterized protein</fullName>
    </submittedName>
</protein>
<proteinExistence type="predicted"/>
<reference evidence="3" key="2">
    <citation type="submission" date="2020-12" db="EMBL/GenBank/DDBJ databases">
        <title>New Spironucleus salmonicida genome in near-complete chromosomes.</title>
        <authorList>
            <person name="Xu F."/>
            <person name="Kurt Z."/>
            <person name="Jimenez-Gonzalez A."/>
            <person name="Astvaldsson A."/>
            <person name="Andersson J.O."/>
            <person name="Svard S.G."/>
        </authorList>
    </citation>
    <scope>NUCLEOTIDE SEQUENCE</scope>
    <source>
        <strain evidence="3">ATCC 50377</strain>
    </source>
</reference>
<accession>V6LRL8</accession>
<organism evidence="2">
    <name type="scientific">Spironucleus salmonicida</name>
    <dbReference type="NCBI Taxonomy" id="348837"/>
    <lineage>
        <taxon>Eukaryota</taxon>
        <taxon>Metamonada</taxon>
        <taxon>Diplomonadida</taxon>
        <taxon>Hexamitidae</taxon>
        <taxon>Hexamitinae</taxon>
        <taxon>Spironucleus</taxon>
    </lineage>
</organism>
<name>V6LRL8_9EUKA</name>
<evidence type="ECO:0000313" key="2">
    <source>
        <dbReference type="EMBL" id="EST47205.1"/>
    </source>
</evidence>
<keyword evidence="1" id="KW-0175">Coiled coil</keyword>